<comment type="caution">
    <text evidence="2">The sequence shown here is derived from an EMBL/GenBank/DDBJ whole genome shotgun (WGS) entry which is preliminary data.</text>
</comment>
<protein>
    <submittedName>
        <fullName evidence="2">Uncharacterized protein</fullName>
    </submittedName>
</protein>
<dbReference type="Proteomes" id="UP001259832">
    <property type="component" value="Unassembled WGS sequence"/>
</dbReference>
<keyword evidence="1" id="KW-0732">Signal</keyword>
<evidence type="ECO:0000313" key="3">
    <source>
        <dbReference type="Proteomes" id="UP001259832"/>
    </source>
</evidence>
<accession>A0AAD9G457</accession>
<proteinExistence type="predicted"/>
<dbReference type="PANTHER" id="PTHR34733">
    <property type="match status" value="1"/>
</dbReference>
<feature type="signal peptide" evidence="1">
    <location>
        <begin position="1"/>
        <end position="20"/>
    </location>
</feature>
<reference evidence="2" key="1">
    <citation type="submission" date="2023-08" db="EMBL/GenBank/DDBJ databases">
        <title>Reference Genome Resource for the Citrus Pathogen Phytophthora citrophthora.</title>
        <authorList>
            <person name="Moller H."/>
            <person name="Coetzee B."/>
            <person name="Rose L.J."/>
            <person name="Van Niekerk J.M."/>
        </authorList>
    </citation>
    <scope>NUCLEOTIDE SEQUENCE</scope>
    <source>
        <strain evidence="2">STE-U-9442</strain>
    </source>
</reference>
<dbReference type="AlphaFoldDB" id="A0AAD9G457"/>
<name>A0AAD9G457_9STRA</name>
<keyword evidence="3" id="KW-1185">Reference proteome</keyword>
<feature type="chain" id="PRO_5042006136" evidence="1">
    <location>
        <begin position="21"/>
        <end position="314"/>
    </location>
</feature>
<evidence type="ECO:0000313" key="2">
    <source>
        <dbReference type="EMBL" id="KAK1931421.1"/>
    </source>
</evidence>
<evidence type="ECO:0000256" key="1">
    <source>
        <dbReference type="SAM" id="SignalP"/>
    </source>
</evidence>
<sequence>MKITNPVAIVLVCLLAQVSGKPKNFSPPGHGSGNGTDHIQTAANFDSAGAKMEVCPTGDCQNGKFMRLTVTSLTEVDATGTAVTGKKTTDFNAGNSDWTEIKTTLVGNVNVSSTTFASSLAVGQATVGFTLTASIPQGDLTVTYGSQTLTVPAGALKFTVGVADWQFTGVDNGLELVIKLEAKGPKGKGLSKPTKKAKGSDATAKKLDRVDFGDSMFMDAPTFALIDDTNVETALLNSSVVEFQGGVAFKWVFPHFTKKLYYDPVLGDDSTNSSGSTSSSGSNSTDATGSSSASKLLLSYIAAVSLTVLLFGLF</sequence>
<dbReference type="EMBL" id="JASMQC010000034">
    <property type="protein sequence ID" value="KAK1931421.1"/>
    <property type="molecule type" value="Genomic_DNA"/>
</dbReference>
<organism evidence="2 3">
    <name type="scientific">Phytophthora citrophthora</name>
    <dbReference type="NCBI Taxonomy" id="4793"/>
    <lineage>
        <taxon>Eukaryota</taxon>
        <taxon>Sar</taxon>
        <taxon>Stramenopiles</taxon>
        <taxon>Oomycota</taxon>
        <taxon>Peronosporomycetes</taxon>
        <taxon>Peronosporales</taxon>
        <taxon>Peronosporaceae</taxon>
        <taxon>Phytophthora</taxon>
    </lineage>
</organism>
<gene>
    <name evidence="2" type="ORF">P3T76_013177</name>
</gene>
<dbReference type="PANTHER" id="PTHR34733:SF1">
    <property type="match status" value="1"/>
</dbReference>